<accession>A0A074LI92</accession>
<dbReference type="Proteomes" id="UP000027931">
    <property type="component" value="Unassembled WGS sequence"/>
</dbReference>
<dbReference type="EMBL" id="JMIR01000064">
    <property type="protein sequence ID" value="KEO80859.1"/>
    <property type="molecule type" value="Genomic_DNA"/>
</dbReference>
<sequence length="108" mass="12777">MAAKKGQTFNRYSEETKTEAVRLYLEEGYSYAQVKNQLGIKSSTRIRNWINKHNAGESFEDYRGRWNKKHFSSHEEENTYLKAQIEYLKKQNPNLHGEGCWLKSKDSK</sequence>
<dbReference type="GO" id="GO:0006313">
    <property type="term" value="P:DNA transposition"/>
    <property type="evidence" value="ECO:0007669"/>
    <property type="project" value="InterPro"/>
</dbReference>
<comment type="caution">
    <text evidence="1">The sequence shown here is derived from an EMBL/GenBank/DDBJ whole genome shotgun (WGS) entry which is preliminary data.</text>
</comment>
<dbReference type="AlphaFoldDB" id="A0A074LI92"/>
<dbReference type="SUPFAM" id="SSF46689">
    <property type="entry name" value="Homeodomain-like"/>
    <property type="match status" value="1"/>
</dbReference>
<dbReference type="GO" id="GO:0004803">
    <property type="term" value="F:transposase activity"/>
    <property type="evidence" value="ECO:0007669"/>
    <property type="project" value="InterPro"/>
</dbReference>
<name>A0A074LI92_9BACL</name>
<dbReference type="InterPro" id="IPR002514">
    <property type="entry name" value="Transposase_8"/>
</dbReference>
<dbReference type="OrthoDB" id="2476570at2"/>
<evidence type="ECO:0000313" key="2">
    <source>
        <dbReference type="Proteomes" id="UP000027931"/>
    </source>
</evidence>
<gene>
    <name evidence="1" type="ORF">EL26_23980</name>
</gene>
<dbReference type="InterPro" id="IPR009057">
    <property type="entry name" value="Homeodomain-like_sf"/>
</dbReference>
<dbReference type="Pfam" id="PF01527">
    <property type="entry name" value="HTH_Tnp_1"/>
    <property type="match status" value="1"/>
</dbReference>
<dbReference type="GO" id="GO:0003677">
    <property type="term" value="F:DNA binding"/>
    <property type="evidence" value="ECO:0007669"/>
    <property type="project" value="InterPro"/>
</dbReference>
<organism evidence="1 2">
    <name type="scientific">Tumebacillus flagellatus</name>
    <dbReference type="NCBI Taxonomy" id="1157490"/>
    <lineage>
        <taxon>Bacteria</taxon>
        <taxon>Bacillati</taxon>
        <taxon>Bacillota</taxon>
        <taxon>Bacilli</taxon>
        <taxon>Bacillales</taxon>
        <taxon>Alicyclobacillaceae</taxon>
        <taxon>Tumebacillus</taxon>
    </lineage>
</organism>
<keyword evidence="2" id="KW-1185">Reference proteome</keyword>
<proteinExistence type="predicted"/>
<evidence type="ECO:0000313" key="1">
    <source>
        <dbReference type="EMBL" id="KEO80859.1"/>
    </source>
</evidence>
<dbReference type="eggNOG" id="COG2963">
    <property type="taxonomic scope" value="Bacteria"/>
</dbReference>
<reference evidence="1 2" key="1">
    <citation type="journal article" date="2013" name="Int. J. Syst. Evol. Microbiol.">
        <title>Tumebacillus flagellatus sp. nov., an alpha-amylase/pullulanase-producing bacterium isolated from cassava wastewater.</title>
        <authorList>
            <person name="Wang Q."/>
            <person name="Xie N."/>
            <person name="Qin Y."/>
            <person name="Shen N."/>
            <person name="Zhu J."/>
            <person name="Mi H."/>
            <person name="Huang R."/>
        </authorList>
    </citation>
    <scope>NUCLEOTIDE SEQUENCE [LARGE SCALE GENOMIC DNA]</scope>
    <source>
        <strain evidence="1 2">GST4</strain>
    </source>
</reference>
<protein>
    <submittedName>
        <fullName evidence="1">Transposase</fullName>
    </submittedName>
</protein>
<dbReference type="Gene3D" id="1.10.10.60">
    <property type="entry name" value="Homeodomain-like"/>
    <property type="match status" value="1"/>
</dbReference>